<reference evidence="3 4" key="2">
    <citation type="journal article" date="2023" name="Plant Pathol.">
        <title>Dismantling and reorganizing Pseudomonas marginalis sensu#lato.</title>
        <authorList>
            <person name="Sawada H."/>
            <person name="Fujikawa T."/>
            <person name="Satou M."/>
        </authorList>
    </citation>
    <scope>NUCLEOTIDE SEQUENCE [LARGE SCALE GENOMIC DNA]</scope>
    <source>
        <strain evidence="3 4">MAFF 302046</strain>
    </source>
</reference>
<feature type="domain" description="Glycosyltransferase subfamily 4-like N-terminal" evidence="2">
    <location>
        <begin position="25"/>
        <end position="193"/>
    </location>
</feature>
<keyword evidence="4" id="KW-1185">Reference proteome</keyword>
<organism evidence="3 4">
    <name type="scientific">Pseudomonas morbosilactucae</name>
    <dbReference type="NCBI Taxonomy" id="2938197"/>
    <lineage>
        <taxon>Bacteria</taxon>
        <taxon>Pseudomonadati</taxon>
        <taxon>Pseudomonadota</taxon>
        <taxon>Gammaproteobacteria</taxon>
        <taxon>Pseudomonadales</taxon>
        <taxon>Pseudomonadaceae</taxon>
        <taxon>Pseudomonas</taxon>
    </lineage>
</organism>
<evidence type="ECO:0000313" key="4">
    <source>
        <dbReference type="Proteomes" id="UP001155163"/>
    </source>
</evidence>
<dbReference type="RefSeq" id="WP_123337475.1">
    <property type="nucleotide sequence ID" value="NZ_JALQCX010000047.1"/>
</dbReference>
<name>A0ABT0JLX7_9PSED</name>
<dbReference type="Proteomes" id="UP001155163">
    <property type="component" value="Unassembled WGS sequence"/>
</dbReference>
<protein>
    <submittedName>
        <fullName evidence="3">Glycosyltransferase</fullName>
        <ecNumber evidence="3">2.4.-.-</ecNumber>
    </submittedName>
</protein>
<dbReference type="InterPro" id="IPR028098">
    <property type="entry name" value="Glyco_trans_4-like_N"/>
</dbReference>
<dbReference type="PANTHER" id="PTHR45947:SF3">
    <property type="entry name" value="SULFOQUINOVOSYL TRANSFERASE SQD2"/>
    <property type="match status" value="1"/>
</dbReference>
<accession>A0ABT0JLX7</accession>
<dbReference type="SUPFAM" id="SSF53756">
    <property type="entry name" value="UDP-Glycosyltransferase/glycogen phosphorylase"/>
    <property type="match status" value="1"/>
</dbReference>
<gene>
    <name evidence="3" type="ORF">M1B35_22900</name>
</gene>
<keyword evidence="3" id="KW-0808">Transferase</keyword>
<dbReference type="Pfam" id="PF13439">
    <property type="entry name" value="Glyco_transf_4"/>
    <property type="match status" value="1"/>
</dbReference>
<dbReference type="PANTHER" id="PTHR45947">
    <property type="entry name" value="SULFOQUINOVOSYL TRANSFERASE SQD2"/>
    <property type="match status" value="1"/>
</dbReference>
<evidence type="ECO:0000313" key="3">
    <source>
        <dbReference type="EMBL" id="MCK9816895.1"/>
    </source>
</evidence>
<sequence>MHILVIPSEHFVTERVPLGGIFQFEQAKALQRAGHKVGVIAVGFISPRYFRGGYPYQSKETVDGLAVIRDYKKIYLPHKVYPIWRIFGKYISLFKRNFQKYVEEYGAPDVVHAHNSFYAGVIADFVQREYGIPFVLTEHSSAFARGMVPSRANEALKGVFKRAASISCVSSPFKSELEQRFDVPVSVLHNLVDRLFFADDLDRPADEQFKFISIASLDSNKNLALALASFASELKGERASFTVVGDGPLRDELVTLCKTLGISDQVRFLGRLSRKDVRDEMMKADCLVLSSNYETFGVVLIEALACGLPLIATRCGGPNDIVNEGNGLLVDVGSQDQLASAMRAMMNNHHEYSSEELRNDAFARFGEAAFVKEVVSVYEKALGKY</sequence>
<dbReference type="EC" id="2.4.-.-" evidence="3"/>
<reference evidence="3 4" key="1">
    <citation type="journal article" date="2022" name="Int. J. Syst. Evol. Microbiol.">
        <title>Pseudomonas aegrilactucae sp. nov. and Pseudomonas morbosilactucae sp. nov., pathogens causing bacterial rot of lettuce in Japan.</title>
        <authorList>
            <person name="Sawada H."/>
            <person name="Fujikawa T."/>
            <person name="Satou M."/>
        </authorList>
    </citation>
    <scope>NUCLEOTIDE SEQUENCE [LARGE SCALE GENOMIC DNA]</scope>
    <source>
        <strain evidence="3 4">MAFF 302046</strain>
    </source>
</reference>
<feature type="domain" description="Glycosyl transferase family 1" evidence="1">
    <location>
        <begin position="205"/>
        <end position="352"/>
    </location>
</feature>
<dbReference type="Gene3D" id="3.40.50.2000">
    <property type="entry name" value="Glycogen Phosphorylase B"/>
    <property type="match status" value="2"/>
</dbReference>
<comment type="caution">
    <text evidence="3">The sequence shown here is derived from an EMBL/GenBank/DDBJ whole genome shotgun (WGS) entry which is preliminary data.</text>
</comment>
<dbReference type="Pfam" id="PF00534">
    <property type="entry name" value="Glycos_transf_1"/>
    <property type="match status" value="1"/>
</dbReference>
<dbReference type="InterPro" id="IPR001296">
    <property type="entry name" value="Glyco_trans_1"/>
</dbReference>
<dbReference type="InterPro" id="IPR050194">
    <property type="entry name" value="Glycosyltransferase_grp1"/>
</dbReference>
<evidence type="ECO:0000259" key="1">
    <source>
        <dbReference type="Pfam" id="PF00534"/>
    </source>
</evidence>
<dbReference type="GO" id="GO:0016757">
    <property type="term" value="F:glycosyltransferase activity"/>
    <property type="evidence" value="ECO:0007669"/>
    <property type="project" value="UniProtKB-KW"/>
</dbReference>
<dbReference type="EMBL" id="JALQCX010000047">
    <property type="protein sequence ID" value="MCK9816895.1"/>
    <property type="molecule type" value="Genomic_DNA"/>
</dbReference>
<keyword evidence="3" id="KW-0328">Glycosyltransferase</keyword>
<proteinExistence type="predicted"/>
<evidence type="ECO:0000259" key="2">
    <source>
        <dbReference type="Pfam" id="PF13439"/>
    </source>
</evidence>